<dbReference type="PATRIC" id="fig|722438.3.peg.16"/>
<protein>
    <submittedName>
        <fullName evidence="3">RimK-like ATP-grasp domain protein</fullName>
    </submittedName>
</protein>
<dbReference type="EMBL" id="CP002077">
    <property type="protein sequence ID" value="ADK86894.1"/>
    <property type="molecule type" value="Genomic_DNA"/>
</dbReference>
<dbReference type="SUPFAM" id="SSF56059">
    <property type="entry name" value="Glutathione synthetase ATP-binding domain-like"/>
    <property type="match status" value="1"/>
</dbReference>
<dbReference type="RefSeq" id="WP_014325284.1">
    <property type="nucleotide sequence ID" value="NZ_CP010546.1"/>
</dbReference>
<name>A0A0H3DKY4_MYCPB</name>
<dbReference type="GO" id="GO:0005524">
    <property type="term" value="F:ATP binding"/>
    <property type="evidence" value="ECO:0007669"/>
    <property type="project" value="UniProtKB-UniRule"/>
</dbReference>
<dbReference type="PaxDb" id="722438-MPNE_0015"/>
<sequence length="285" mass="33438">MAKIKLKNRKALVVYNKTDFDKNKHFAQALVDELNKKKLVGHILLLDDETADHKHIKNVELIINRSRRIDFLTKHNFLNSFLINPQNIVLVANDKYETYRWLKQHKFLTVDTTIFDPKKIKTFPIVIKKRDSHGGEDVHLIQNAEEIKQLPIQNPNEWIVQPFLSIGKVEYRAYILFGKVLKTIRRTASGDDFRANYSQNAAVDLFKLKWYMKHKIKRIAKKLGHGYYAIDFFLNKYNRIVVNEIEDAAGARALTKMCPDLNLPRVIIKSSLTHFKHHLKRQMIP</sequence>
<dbReference type="AlphaFoldDB" id="A0A0H3DKY4"/>
<organism evidence="3 4">
    <name type="scientific">Mycoplasmoides pneumoniae (strain ATCC 15531 / DSM 23978 / CIP 103766 / NBRC 14401 / NCTC 10119 / FH)</name>
    <name type="common">Mycoplasma pneumoniae</name>
    <dbReference type="NCBI Taxonomy" id="722438"/>
    <lineage>
        <taxon>Bacteria</taxon>
        <taxon>Bacillati</taxon>
        <taxon>Mycoplasmatota</taxon>
        <taxon>Mycoplasmoidales</taxon>
        <taxon>Mycoplasmoidaceae</taxon>
        <taxon>Mycoplasmoides</taxon>
    </lineage>
</organism>
<dbReference type="Gene3D" id="3.30.1490.20">
    <property type="entry name" value="ATP-grasp fold, A domain"/>
    <property type="match status" value="1"/>
</dbReference>
<dbReference type="InterPro" id="IPR013815">
    <property type="entry name" value="ATP_grasp_subdomain_1"/>
</dbReference>
<dbReference type="GO" id="GO:0018169">
    <property type="term" value="F:ribosomal S6-glutamic acid ligase activity"/>
    <property type="evidence" value="ECO:0007669"/>
    <property type="project" value="TreeGrafter"/>
</dbReference>
<gene>
    <name evidence="3" type="ordered locus">MPNE_0015</name>
</gene>
<dbReference type="GO" id="GO:0046872">
    <property type="term" value="F:metal ion binding"/>
    <property type="evidence" value="ECO:0007669"/>
    <property type="project" value="InterPro"/>
</dbReference>
<dbReference type="InterPro" id="IPR011761">
    <property type="entry name" value="ATP-grasp"/>
</dbReference>
<dbReference type="STRING" id="722438.F539_00080"/>
<dbReference type="PANTHER" id="PTHR21621:SF0">
    <property type="entry name" value="BETA-CITRYLGLUTAMATE SYNTHASE B-RELATED"/>
    <property type="match status" value="1"/>
</dbReference>
<evidence type="ECO:0000259" key="2">
    <source>
        <dbReference type="PROSITE" id="PS50975"/>
    </source>
</evidence>
<dbReference type="eggNOG" id="COG0189">
    <property type="taxonomic scope" value="Bacteria"/>
</dbReference>
<accession>A0A0H3DKY4</accession>
<evidence type="ECO:0000313" key="4">
    <source>
        <dbReference type="Proteomes" id="UP000007756"/>
    </source>
</evidence>
<dbReference type="Pfam" id="PF08443">
    <property type="entry name" value="RimK"/>
    <property type="match status" value="1"/>
</dbReference>
<proteinExistence type="predicted"/>
<dbReference type="InterPro" id="IPR013651">
    <property type="entry name" value="ATP-grasp_RimK-type"/>
</dbReference>
<keyword evidence="1" id="KW-0067">ATP-binding</keyword>
<dbReference type="PANTHER" id="PTHR21621">
    <property type="entry name" value="RIBOSOMAL PROTEIN S6 MODIFICATION PROTEIN"/>
    <property type="match status" value="1"/>
</dbReference>
<evidence type="ECO:0000313" key="3">
    <source>
        <dbReference type="EMBL" id="ADK86894.1"/>
    </source>
</evidence>
<dbReference type="GeneID" id="66609346"/>
<dbReference type="KEGG" id="mpj:MPNE_0015"/>
<dbReference type="GO" id="GO:0005737">
    <property type="term" value="C:cytoplasm"/>
    <property type="evidence" value="ECO:0007669"/>
    <property type="project" value="TreeGrafter"/>
</dbReference>
<dbReference type="HOGENOM" id="CLU_054353_0_2_14"/>
<dbReference type="Proteomes" id="UP000007756">
    <property type="component" value="Chromosome"/>
</dbReference>
<dbReference type="PROSITE" id="PS50975">
    <property type="entry name" value="ATP_GRASP"/>
    <property type="match status" value="1"/>
</dbReference>
<keyword evidence="1" id="KW-0547">Nucleotide-binding</keyword>
<dbReference type="Gene3D" id="3.30.470.20">
    <property type="entry name" value="ATP-grasp fold, B domain"/>
    <property type="match status" value="1"/>
</dbReference>
<dbReference type="GO" id="GO:0009432">
    <property type="term" value="P:SOS response"/>
    <property type="evidence" value="ECO:0007669"/>
    <property type="project" value="TreeGrafter"/>
</dbReference>
<reference evidence="3 4" key="1">
    <citation type="journal article" date="2010" name="Appl. Environ. Microbiol.">
        <title>Targeted chromosomal knockouts in Mycoplasma pneumoniae.</title>
        <authorList>
            <person name="Krishnakumar R."/>
            <person name="Assad-Garcia N."/>
            <person name="Benders G.A."/>
            <person name="Phan Q."/>
            <person name="Montague M.G."/>
            <person name="Glass J.I."/>
        </authorList>
    </citation>
    <scope>NUCLEOTIDE SEQUENCE [LARGE SCALE GENOMIC DNA]</scope>
    <source>
        <strain evidence="4">ATCC 15531 / DSM 22911 / NBRC 14401 / NCTC 10119 / FH</strain>
    </source>
</reference>
<evidence type="ECO:0000256" key="1">
    <source>
        <dbReference type="PROSITE-ProRule" id="PRU00409"/>
    </source>
</evidence>
<feature type="domain" description="ATP-grasp" evidence="2">
    <location>
        <begin position="74"/>
        <end position="272"/>
    </location>
</feature>